<evidence type="ECO:0000259" key="1">
    <source>
        <dbReference type="Pfam" id="PF05089"/>
    </source>
</evidence>
<evidence type="ECO:0000259" key="2">
    <source>
        <dbReference type="Pfam" id="PF12972"/>
    </source>
</evidence>
<dbReference type="GeneID" id="25289960"/>
<feature type="domain" description="Alpha-N-acetylglucosaminidase C-terminal" evidence="2">
    <location>
        <begin position="179"/>
        <end position="305"/>
    </location>
</feature>
<reference evidence="3 4" key="1">
    <citation type="submission" date="2015-01" db="EMBL/GenBank/DDBJ databases">
        <title>The Genome Sequence of Rhinocladiella mackenzie CBS 650.93.</title>
        <authorList>
            <consortium name="The Broad Institute Genomics Platform"/>
            <person name="Cuomo C."/>
            <person name="de Hoog S."/>
            <person name="Gorbushina A."/>
            <person name="Stielow B."/>
            <person name="Teixiera M."/>
            <person name="Abouelleil A."/>
            <person name="Chapman S.B."/>
            <person name="Priest M."/>
            <person name="Young S.K."/>
            <person name="Wortman J."/>
            <person name="Nusbaum C."/>
            <person name="Birren B."/>
        </authorList>
    </citation>
    <scope>NUCLEOTIDE SEQUENCE [LARGE SCALE GENOMIC DNA]</scope>
    <source>
        <strain evidence="3 4">CBS 650.93</strain>
    </source>
</reference>
<feature type="domain" description="Alpha-N-acetylglucosaminidase tim-barrel" evidence="1">
    <location>
        <begin position="1"/>
        <end position="85"/>
    </location>
</feature>
<gene>
    <name evidence="3" type="ORF">Z518_01889</name>
</gene>
<dbReference type="InterPro" id="IPR024732">
    <property type="entry name" value="NAGLU_C"/>
</dbReference>
<dbReference type="VEuPathDB" id="FungiDB:Z518_01889"/>
<name>A0A0D2IVK3_9EURO</name>
<dbReference type="InterPro" id="IPR007781">
    <property type="entry name" value="NAGLU"/>
</dbReference>
<dbReference type="PANTHER" id="PTHR12872:SF1">
    <property type="entry name" value="ALPHA-N-ACETYLGLUCOSAMINIDASE"/>
    <property type="match status" value="1"/>
</dbReference>
<dbReference type="AlphaFoldDB" id="A0A0D2IVK3"/>
<dbReference type="STRING" id="1442369.A0A0D2IVK3"/>
<dbReference type="Gene3D" id="1.20.120.670">
    <property type="entry name" value="N-acetyl-b-d-glucoasminidase"/>
    <property type="match status" value="1"/>
</dbReference>
<evidence type="ECO:0000313" key="3">
    <source>
        <dbReference type="EMBL" id="KIX07236.1"/>
    </source>
</evidence>
<evidence type="ECO:0008006" key="5">
    <source>
        <dbReference type="Google" id="ProtNLM"/>
    </source>
</evidence>
<protein>
    <recommendedName>
        <fullName evidence="5">Alpha-N-acetylglucosaminidase</fullName>
    </recommendedName>
</protein>
<keyword evidence="4" id="KW-1185">Reference proteome</keyword>
<evidence type="ECO:0000313" key="4">
    <source>
        <dbReference type="Proteomes" id="UP000053617"/>
    </source>
</evidence>
<dbReference type="Pfam" id="PF12972">
    <property type="entry name" value="NAGLU_C"/>
    <property type="match status" value="1"/>
</dbReference>
<sequence>MLILDLFSETYPQWQRLNSYYGKPWIWCQLHDFGGNHGLYGQVMNVTINAVEALNNSPSLVGFGLTMEAQEGNEIIYDLWAKRRYVNAAEGDMPESIYHAWDTLLHTVYNNTNLTAALAVTKSIFELAPSATDDPHHLPTTIMYDPAALVERGLSVRPHRHDAPSSRERLTFRNESALNRSLAAASQMQAQMFSLLSTLDTLLRYTPSKVPESSLCAWVNAARAWSASDASISDSVVYGAINQVTLWGPNGEITDYASRHWAGLVGAYYLPRWQMFMEAYMDALRSGVPVNESALGEQRLTWEKEQQSLLAQNAGQLRDPNGLQAMVRWIEDEWCEVLGC</sequence>
<dbReference type="Gene3D" id="3.20.20.80">
    <property type="entry name" value="Glycosidases"/>
    <property type="match status" value="1"/>
</dbReference>
<dbReference type="InterPro" id="IPR024733">
    <property type="entry name" value="NAGLU_tim-barrel"/>
</dbReference>
<dbReference type="EMBL" id="KN847476">
    <property type="protein sequence ID" value="KIX07236.1"/>
    <property type="molecule type" value="Genomic_DNA"/>
</dbReference>
<dbReference type="RefSeq" id="XP_013274372.1">
    <property type="nucleotide sequence ID" value="XM_013418918.1"/>
</dbReference>
<accession>A0A0D2IVK3</accession>
<dbReference type="Proteomes" id="UP000053617">
    <property type="component" value="Unassembled WGS sequence"/>
</dbReference>
<organism evidence="3 4">
    <name type="scientific">Rhinocladiella mackenziei CBS 650.93</name>
    <dbReference type="NCBI Taxonomy" id="1442369"/>
    <lineage>
        <taxon>Eukaryota</taxon>
        <taxon>Fungi</taxon>
        <taxon>Dikarya</taxon>
        <taxon>Ascomycota</taxon>
        <taxon>Pezizomycotina</taxon>
        <taxon>Eurotiomycetes</taxon>
        <taxon>Chaetothyriomycetidae</taxon>
        <taxon>Chaetothyriales</taxon>
        <taxon>Herpotrichiellaceae</taxon>
        <taxon>Rhinocladiella</taxon>
    </lineage>
</organism>
<proteinExistence type="predicted"/>
<dbReference type="OrthoDB" id="64736at2759"/>
<dbReference type="HOGENOM" id="CLU_011988_0_1_1"/>
<dbReference type="Pfam" id="PF05089">
    <property type="entry name" value="NAGLU"/>
    <property type="match status" value="1"/>
</dbReference>
<dbReference type="PANTHER" id="PTHR12872">
    <property type="entry name" value="ALPHA-N-ACETYLGLUCOSAMINIDASE"/>
    <property type="match status" value="1"/>
</dbReference>